<dbReference type="EMBL" id="VFWZ01000002">
    <property type="protein sequence ID" value="TPN87570.1"/>
    <property type="molecule type" value="Genomic_DNA"/>
</dbReference>
<dbReference type="Proteomes" id="UP000315540">
    <property type="component" value="Unassembled WGS sequence"/>
</dbReference>
<name>A0A504JMD5_9FLAO</name>
<keyword evidence="2" id="KW-1185">Reference proteome</keyword>
<protein>
    <submittedName>
        <fullName evidence="1">Uncharacterized protein</fullName>
    </submittedName>
</protein>
<gene>
    <name evidence="1" type="ORF">FHK87_08290</name>
</gene>
<dbReference type="RefSeq" id="WP_140592212.1">
    <property type="nucleotide sequence ID" value="NZ_VFWZ01000002.1"/>
</dbReference>
<evidence type="ECO:0000313" key="2">
    <source>
        <dbReference type="Proteomes" id="UP000315540"/>
    </source>
</evidence>
<dbReference type="OrthoDB" id="1436875at2"/>
<reference evidence="1 2" key="1">
    <citation type="submission" date="2019-06" db="EMBL/GenBank/DDBJ databases">
        <authorList>
            <person name="Meng X."/>
        </authorList>
    </citation>
    <scope>NUCLEOTIDE SEQUENCE [LARGE SCALE GENOMIC DNA]</scope>
    <source>
        <strain evidence="1 2">M625</strain>
    </source>
</reference>
<proteinExistence type="predicted"/>
<comment type="caution">
    <text evidence="1">The sequence shown here is derived from an EMBL/GenBank/DDBJ whole genome shotgun (WGS) entry which is preliminary data.</text>
</comment>
<accession>A0A504JMD5</accession>
<sequence length="748" mass="87849">MLIKKQQLSLILFITSIVAITAQNKTIYYGTPNAGGAQLHVNEDNTYDIILEKGSHDKIKIKDEEYLFLYNIGHEHEGFKITENSTRAKTDSITIHFMRRNISSSISDIQDVYLGYKTKSDTNFKYVNLCYETLLFNTKDIVPFDFNGTLNITIPRAEEIQLILKKDQFHRDQFKLSPNTSNVYVDYRYIYNKGNIDNNSKLVIAEINTEGGLKINKKVLSTKNLPAKPVKRIASDSFPNWKIPFSIKKEVYKKFNNPKFKYQPVTTISPSSREEKHKEFNNLNEAIATLKSDDSKVLLVFNSLLGNNDIHDFHFIFDRIHRNAKLDYLSDYHLDRYLLYYLKPDDLNELKKYKQGSINEVLAFNSDLDIIYEENISANIFYRKYNSMTEELSHDILATNALHRFKKKIDNKTITAKDFLELGQWRDHSFIEEAIEKRPKDESDILIESTIDVVEPSRKKDTRFKTKIKFNCPKISYTQINKELKTLIKKHKQDQSLDPDFAELAFDFISYYPFFKTISGAKGSYDSSREHYEFCLYLSRFPIETSKIQNEHTKSIEDHFFVIKEILKREGTKKEYPEIVIPTFENLIQLDEYKFHTIFIYYFDLFNQSKLTYNDFNTLFKEIAPLTENYNEQIKSFYDDCHCPYIDDLKYYITALSNAMAWKVVTENNNDKTLLLKALEWSKLTAEVSPESHFYTDTYAHLEYFLGNKERAIELESKAIELATSNNHKNLEEYKKTLEKIKTGTLKY</sequence>
<dbReference type="AlphaFoldDB" id="A0A504JMD5"/>
<organism evidence="1 2">
    <name type="scientific">Aquimarina algicola</name>
    <dbReference type="NCBI Taxonomy" id="2589995"/>
    <lineage>
        <taxon>Bacteria</taxon>
        <taxon>Pseudomonadati</taxon>
        <taxon>Bacteroidota</taxon>
        <taxon>Flavobacteriia</taxon>
        <taxon>Flavobacteriales</taxon>
        <taxon>Flavobacteriaceae</taxon>
        <taxon>Aquimarina</taxon>
    </lineage>
</organism>
<evidence type="ECO:0000313" key="1">
    <source>
        <dbReference type="EMBL" id="TPN87570.1"/>
    </source>
</evidence>